<dbReference type="PANTHER" id="PTHR34414">
    <property type="entry name" value="HET DOMAIN-CONTAINING PROTEIN-RELATED"/>
    <property type="match status" value="1"/>
</dbReference>
<keyword evidence="1" id="KW-0472">Membrane</keyword>
<comment type="caution">
    <text evidence="2">The sequence shown here is derived from an EMBL/GenBank/DDBJ whole genome shotgun (WGS) entry which is preliminary data.</text>
</comment>
<name>A0AAN9UN25_9PEZI</name>
<reference evidence="2 3" key="1">
    <citation type="journal article" date="2023" name="PLoS ONE">
        <title>Cytospora paraplurivora sp. nov. isolated from orchards with fruit tree decline syndrome in Ontario, Canada.</title>
        <authorList>
            <person name="Ilyukhin E."/>
            <person name="Nguyen H.D.T."/>
            <person name="Castle A.J."/>
            <person name="Ellouze W."/>
        </authorList>
    </citation>
    <scope>NUCLEOTIDE SEQUENCE [LARGE SCALE GENOMIC DNA]</scope>
    <source>
        <strain evidence="2 3">FDS-564</strain>
    </source>
</reference>
<protein>
    <submittedName>
        <fullName evidence="2">Uncharacterized protein</fullName>
    </submittedName>
</protein>
<evidence type="ECO:0000256" key="1">
    <source>
        <dbReference type="SAM" id="Phobius"/>
    </source>
</evidence>
<proteinExistence type="predicted"/>
<sequence>MGPTDENIKIPPFSPSLLPGTLDPLLPASYRTADDDSLTHIHIPEPDYVAFLTQELDLQKINDVFRWLWIAGWPMPPRPIHHQLILGREILITERMDLHLVWTTGQIFLKPIPPFLLEASFWEDHLSCREGCHCPQDPDTSCKKGLRARALGILSSYTALVSHKSDFLIAQDRHLIPREVEWSAWRTLVRKIVGIKDIDHKVDQRFLYGELRLDRLNLIYFLSGHMRMYMLRWHKYTAFFRDNLSLLASGTVYIAVVLTAMQVGLATSLADNSAFLTASYGFTIFSILGPLVVAAAL</sequence>
<dbReference type="AlphaFoldDB" id="A0AAN9UN25"/>
<keyword evidence="3" id="KW-1185">Reference proteome</keyword>
<feature type="transmembrane region" description="Helical" evidence="1">
    <location>
        <begin position="244"/>
        <end position="265"/>
    </location>
</feature>
<accession>A0AAN9UN25</accession>
<dbReference type="InterPro" id="IPR046536">
    <property type="entry name" value="DUF6601"/>
</dbReference>
<dbReference type="Proteomes" id="UP001320245">
    <property type="component" value="Unassembled WGS sequence"/>
</dbReference>
<gene>
    <name evidence="2" type="ORF">SLS53_000336</name>
</gene>
<dbReference type="EMBL" id="JAJSPL020000001">
    <property type="protein sequence ID" value="KAK7749757.1"/>
    <property type="molecule type" value="Genomic_DNA"/>
</dbReference>
<evidence type="ECO:0000313" key="2">
    <source>
        <dbReference type="EMBL" id="KAK7749757.1"/>
    </source>
</evidence>
<feature type="transmembrane region" description="Helical" evidence="1">
    <location>
        <begin position="277"/>
        <end position="296"/>
    </location>
</feature>
<organism evidence="2 3">
    <name type="scientific">Cytospora paraplurivora</name>
    <dbReference type="NCBI Taxonomy" id="2898453"/>
    <lineage>
        <taxon>Eukaryota</taxon>
        <taxon>Fungi</taxon>
        <taxon>Dikarya</taxon>
        <taxon>Ascomycota</taxon>
        <taxon>Pezizomycotina</taxon>
        <taxon>Sordariomycetes</taxon>
        <taxon>Sordariomycetidae</taxon>
        <taxon>Diaporthales</taxon>
        <taxon>Cytosporaceae</taxon>
        <taxon>Cytospora</taxon>
    </lineage>
</organism>
<evidence type="ECO:0000313" key="3">
    <source>
        <dbReference type="Proteomes" id="UP001320245"/>
    </source>
</evidence>
<dbReference type="PANTHER" id="PTHR34414:SF1">
    <property type="entry name" value="SUBTILISIN-LIKE SERINE PROTEASE"/>
    <property type="match status" value="1"/>
</dbReference>
<keyword evidence="1" id="KW-0812">Transmembrane</keyword>
<dbReference type="Pfam" id="PF20246">
    <property type="entry name" value="DUF6601"/>
    <property type="match status" value="1"/>
</dbReference>
<keyword evidence="1" id="KW-1133">Transmembrane helix</keyword>